<evidence type="ECO:0000313" key="4">
    <source>
        <dbReference type="Proteomes" id="UP001153069"/>
    </source>
</evidence>
<feature type="compositionally biased region" description="Acidic residues" evidence="1">
    <location>
        <begin position="27"/>
        <end position="37"/>
    </location>
</feature>
<protein>
    <submittedName>
        <fullName evidence="3">Metallophosphoesterase domain-containing protein 1</fullName>
    </submittedName>
</protein>
<dbReference type="InterPro" id="IPR004843">
    <property type="entry name" value="Calcineurin-like_PHP"/>
</dbReference>
<feature type="compositionally biased region" description="Basic and acidic residues" evidence="1">
    <location>
        <begin position="17"/>
        <end position="26"/>
    </location>
</feature>
<reference evidence="3" key="1">
    <citation type="submission" date="2020-06" db="EMBL/GenBank/DDBJ databases">
        <authorList>
            <consortium name="Plant Systems Biology data submission"/>
        </authorList>
    </citation>
    <scope>NUCLEOTIDE SEQUENCE</scope>
    <source>
        <strain evidence="3">D6</strain>
    </source>
</reference>
<gene>
    <name evidence="3" type="ORF">SEMRO_1102_G241630.1</name>
</gene>
<dbReference type="Gene3D" id="3.60.21.10">
    <property type="match status" value="1"/>
</dbReference>
<dbReference type="SUPFAM" id="SSF56300">
    <property type="entry name" value="Metallo-dependent phosphatases"/>
    <property type="match status" value="1"/>
</dbReference>
<dbReference type="EMBL" id="CAICTM010001100">
    <property type="protein sequence ID" value="CAB9520446.1"/>
    <property type="molecule type" value="Genomic_DNA"/>
</dbReference>
<organism evidence="3 4">
    <name type="scientific">Seminavis robusta</name>
    <dbReference type="NCBI Taxonomy" id="568900"/>
    <lineage>
        <taxon>Eukaryota</taxon>
        <taxon>Sar</taxon>
        <taxon>Stramenopiles</taxon>
        <taxon>Ochrophyta</taxon>
        <taxon>Bacillariophyta</taxon>
        <taxon>Bacillariophyceae</taxon>
        <taxon>Bacillariophycidae</taxon>
        <taxon>Naviculales</taxon>
        <taxon>Naviculaceae</taxon>
        <taxon>Seminavis</taxon>
    </lineage>
</organism>
<dbReference type="Proteomes" id="UP001153069">
    <property type="component" value="Unassembled WGS sequence"/>
</dbReference>
<comment type="caution">
    <text evidence="3">The sequence shown here is derived from an EMBL/GenBank/DDBJ whole genome shotgun (WGS) entry which is preliminary data.</text>
</comment>
<dbReference type="PANTHER" id="PTHR12905:SF0">
    <property type="entry name" value="CALCINEURIN-LIKE PHOSPHOESTERASE DOMAIN-CONTAINING PROTEIN"/>
    <property type="match status" value="1"/>
</dbReference>
<sequence length="451" mass="50725">MSKFWAASDSDGDSDSESSHAERNEDSSVDWDDDDSEKDLLEDRANLRAPLCNTRIEEAERSDQGALTNFDEKFAAQSALTDAKDDPHDPNLIWKGIRKDQVFAPVPTTDSSCDRDPNVTRFVCMSDTHARHRDIPFLPRGDVFIHGGDFTKSGEIGSVQDLSLYFLEHSGKFQHIYAIAGNHELTFQPDFYQTARRKHKPKPFDPHETRAALKNCTYLEDVSISISLNGGSDGIELYGSPWTPAFYDWAFNLPRGEALDDMWSKVPATTDVLLTHGPPLGRGDYTDHSGRAGCHELLQHVQNRIRPRLHIFGHIHTSHGYSFDGHTLYINASNLDSETEIASRPCIVVDLPHDKSLPARIVKPCCRHVETIGKLVSWLEEKGYNGVVDRVSPSLKNDPNWCQQSAPFPAAFFTGGPEYFELCETLGLYRDPKPREDLRVAVCQLYAECFE</sequence>
<evidence type="ECO:0000256" key="1">
    <source>
        <dbReference type="SAM" id="MobiDB-lite"/>
    </source>
</evidence>
<feature type="region of interest" description="Disordered" evidence="1">
    <location>
        <begin position="1"/>
        <end position="44"/>
    </location>
</feature>
<dbReference type="AlphaFoldDB" id="A0A9N8EFE0"/>
<accession>A0A9N8EFE0</accession>
<keyword evidence="4" id="KW-1185">Reference proteome</keyword>
<dbReference type="InterPro" id="IPR051693">
    <property type="entry name" value="UPF0046_metallophosphoest"/>
</dbReference>
<name>A0A9N8EFE0_9STRA</name>
<dbReference type="Pfam" id="PF00149">
    <property type="entry name" value="Metallophos"/>
    <property type="match status" value="1"/>
</dbReference>
<dbReference type="OrthoDB" id="47015at2759"/>
<evidence type="ECO:0000259" key="2">
    <source>
        <dbReference type="Pfam" id="PF00149"/>
    </source>
</evidence>
<dbReference type="CDD" id="cd07379">
    <property type="entry name" value="MPP_239FB"/>
    <property type="match status" value="1"/>
</dbReference>
<dbReference type="PANTHER" id="PTHR12905">
    <property type="entry name" value="METALLOPHOSPHOESTERASE"/>
    <property type="match status" value="1"/>
</dbReference>
<dbReference type="InterPro" id="IPR029052">
    <property type="entry name" value="Metallo-depent_PP-like"/>
</dbReference>
<proteinExistence type="predicted"/>
<feature type="domain" description="Calcineurin-like phosphoesterase" evidence="2">
    <location>
        <begin position="121"/>
        <end position="317"/>
    </location>
</feature>
<evidence type="ECO:0000313" key="3">
    <source>
        <dbReference type="EMBL" id="CAB9520446.1"/>
    </source>
</evidence>
<dbReference type="GO" id="GO:0016787">
    <property type="term" value="F:hydrolase activity"/>
    <property type="evidence" value="ECO:0007669"/>
    <property type="project" value="InterPro"/>
</dbReference>